<dbReference type="GO" id="GO:0003677">
    <property type="term" value="F:DNA binding"/>
    <property type="evidence" value="ECO:0007669"/>
    <property type="project" value="InterPro"/>
</dbReference>
<comment type="caution">
    <text evidence="2">The sequence shown here is derived from an EMBL/GenBank/DDBJ whole genome shotgun (WGS) entry which is preliminary data.</text>
</comment>
<keyword evidence="1" id="KW-1133">Transmembrane helix</keyword>
<accession>A0A1F5RYZ4</accession>
<dbReference type="EMBL" id="MFFU01000010">
    <property type="protein sequence ID" value="OGF19636.1"/>
    <property type="molecule type" value="Genomic_DNA"/>
</dbReference>
<feature type="transmembrane region" description="Helical" evidence="1">
    <location>
        <begin position="116"/>
        <end position="135"/>
    </location>
</feature>
<evidence type="ECO:0000313" key="2">
    <source>
        <dbReference type="EMBL" id="OGF19636.1"/>
    </source>
</evidence>
<gene>
    <name evidence="2" type="ORF">A3D54_00115</name>
</gene>
<proteinExistence type="predicted"/>
<dbReference type="Gene3D" id="1.10.260.40">
    <property type="entry name" value="lambda repressor-like DNA-binding domains"/>
    <property type="match status" value="1"/>
</dbReference>
<evidence type="ECO:0000313" key="3">
    <source>
        <dbReference type="Proteomes" id="UP000177691"/>
    </source>
</evidence>
<dbReference type="Pfam" id="PF13413">
    <property type="entry name" value="HTH_25"/>
    <property type="match status" value="1"/>
</dbReference>
<dbReference type="PANTHER" id="PTHR34475">
    <property type="match status" value="1"/>
</dbReference>
<dbReference type="AlphaFoldDB" id="A0A1F5RYZ4"/>
<organism evidence="2 3">
    <name type="scientific">Candidatus Falkowbacteria bacterium RIFCSPHIGHO2_02_FULL_45_15</name>
    <dbReference type="NCBI Taxonomy" id="1797987"/>
    <lineage>
        <taxon>Bacteria</taxon>
        <taxon>Candidatus Falkowiibacteriota</taxon>
    </lineage>
</organism>
<dbReference type="InterPro" id="IPR013783">
    <property type="entry name" value="Ig-like_fold"/>
</dbReference>
<dbReference type="InterPro" id="IPR050400">
    <property type="entry name" value="Bact_Cytoskel_RodZ"/>
</dbReference>
<sequence length="223" mass="25219">MKYFFKKKNIADASVGEILQEHRRQKNISLEAAAAATKINVKYLRALENGDCQSLPSGVYARNFLREYCFFLGINGQLMLEAFEGEINLTKVDAGGQEIFSRQRPRWYYFLSLPKVTRNTILVVVILGGLGYLGWRIQQIIAPPALAIMFPPESYLTAENKITLLGRTERETRLTVNGSEVLSDEAGNFREEVNLTAGLNVITIKAKKRYSREAEVVRQVLVK</sequence>
<reference evidence="2 3" key="1">
    <citation type="journal article" date="2016" name="Nat. Commun.">
        <title>Thousands of microbial genomes shed light on interconnected biogeochemical processes in an aquifer system.</title>
        <authorList>
            <person name="Anantharaman K."/>
            <person name="Brown C.T."/>
            <person name="Hug L.A."/>
            <person name="Sharon I."/>
            <person name="Castelle C.J."/>
            <person name="Probst A.J."/>
            <person name="Thomas B.C."/>
            <person name="Singh A."/>
            <person name="Wilkins M.J."/>
            <person name="Karaoz U."/>
            <person name="Brodie E.L."/>
            <person name="Williams K.H."/>
            <person name="Hubbard S.S."/>
            <person name="Banfield J.F."/>
        </authorList>
    </citation>
    <scope>NUCLEOTIDE SEQUENCE [LARGE SCALE GENOMIC DNA]</scope>
</reference>
<keyword evidence="1" id="KW-0472">Membrane</keyword>
<keyword evidence="1" id="KW-0812">Transmembrane</keyword>
<dbReference type="PANTHER" id="PTHR34475:SF1">
    <property type="entry name" value="CYTOSKELETON PROTEIN RODZ"/>
    <property type="match status" value="1"/>
</dbReference>
<dbReference type="Gene3D" id="2.60.40.10">
    <property type="entry name" value="Immunoglobulins"/>
    <property type="match status" value="1"/>
</dbReference>
<protein>
    <recommendedName>
        <fullName evidence="4">HTH cro/C1-type domain-containing protein</fullName>
    </recommendedName>
</protein>
<dbReference type="SUPFAM" id="SSF47413">
    <property type="entry name" value="lambda repressor-like DNA-binding domains"/>
    <property type="match status" value="1"/>
</dbReference>
<dbReference type="InterPro" id="IPR010982">
    <property type="entry name" value="Lambda_DNA-bd_dom_sf"/>
</dbReference>
<evidence type="ECO:0000256" key="1">
    <source>
        <dbReference type="SAM" id="Phobius"/>
    </source>
</evidence>
<evidence type="ECO:0008006" key="4">
    <source>
        <dbReference type="Google" id="ProtNLM"/>
    </source>
</evidence>
<name>A0A1F5RYZ4_9BACT</name>
<dbReference type="Proteomes" id="UP000177691">
    <property type="component" value="Unassembled WGS sequence"/>
</dbReference>